<keyword evidence="2" id="KW-0902">Two-component regulatory system</keyword>
<keyword evidence="1 6" id="KW-0597">Phosphoprotein</keyword>
<dbReference type="InterPro" id="IPR001789">
    <property type="entry name" value="Sig_transdc_resp-reg_receiver"/>
</dbReference>
<accession>A0A194AE48</accession>
<evidence type="ECO:0000256" key="5">
    <source>
        <dbReference type="ARBA" id="ARBA00023163"/>
    </source>
</evidence>
<dbReference type="PROSITE" id="PS50110">
    <property type="entry name" value="RESPONSE_REGULATORY"/>
    <property type="match status" value="1"/>
</dbReference>
<dbReference type="SUPFAM" id="SSF46894">
    <property type="entry name" value="C-terminal effector domain of the bipartite response regulators"/>
    <property type="match status" value="1"/>
</dbReference>
<evidence type="ECO:0000256" key="4">
    <source>
        <dbReference type="ARBA" id="ARBA00023125"/>
    </source>
</evidence>
<evidence type="ECO:0000256" key="1">
    <source>
        <dbReference type="ARBA" id="ARBA00022553"/>
    </source>
</evidence>
<evidence type="ECO:0000313" key="11">
    <source>
        <dbReference type="Proteomes" id="UP000095200"/>
    </source>
</evidence>
<dbReference type="GO" id="GO:0006355">
    <property type="term" value="P:regulation of DNA-templated transcription"/>
    <property type="evidence" value="ECO:0007669"/>
    <property type="project" value="InterPro"/>
</dbReference>
<dbReference type="PANTHER" id="PTHR48111">
    <property type="entry name" value="REGULATOR OF RPOS"/>
    <property type="match status" value="1"/>
</dbReference>
<evidence type="ECO:0000313" key="10">
    <source>
        <dbReference type="EMBL" id="GAU07475.1"/>
    </source>
</evidence>
<dbReference type="GO" id="GO:0032993">
    <property type="term" value="C:protein-DNA complex"/>
    <property type="evidence" value="ECO:0007669"/>
    <property type="project" value="TreeGrafter"/>
</dbReference>
<dbReference type="GO" id="GO:0000156">
    <property type="term" value="F:phosphorelay response regulator activity"/>
    <property type="evidence" value="ECO:0007669"/>
    <property type="project" value="TreeGrafter"/>
</dbReference>
<protein>
    <submittedName>
        <fullName evidence="10">DNA-binding response regulator</fullName>
    </submittedName>
</protein>
<dbReference type="PROSITE" id="PS51755">
    <property type="entry name" value="OMPR_PHOB"/>
    <property type="match status" value="1"/>
</dbReference>
<dbReference type="Gene3D" id="3.40.50.2300">
    <property type="match status" value="1"/>
</dbReference>
<gene>
    <name evidence="10" type="ORF">DPF_0159</name>
</gene>
<dbReference type="Pfam" id="PF00072">
    <property type="entry name" value="Response_reg"/>
    <property type="match status" value="1"/>
</dbReference>
<dbReference type="InterPro" id="IPR001867">
    <property type="entry name" value="OmpR/PhoB-type_DNA-bd"/>
</dbReference>
<proteinExistence type="predicted"/>
<evidence type="ECO:0000256" key="6">
    <source>
        <dbReference type="PROSITE-ProRule" id="PRU00169"/>
    </source>
</evidence>
<dbReference type="GO" id="GO:0000976">
    <property type="term" value="F:transcription cis-regulatory region binding"/>
    <property type="evidence" value="ECO:0007669"/>
    <property type="project" value="TreeGrafter"/>
</dbReference>
<evidence type="ECO:0000259" key="8">
    <source>
        <dbReference type="PROSITE" id="PS50110"/>
    </source>
</evidence>
<name>A0A194AE48_9BACT</name>
<dbReference type="InterPro" id="IPR011006">
    <property type="entry name" value="CheY-like_superfamily"/>
</dbReference>
<dbReference type="AlphaFoldDB" id="A0A194AE48"/>
<evidence type="ECO:0000256" key="3">
    <source>
        <dbReference type="ARBA" id="ARBA00023015"/>
    </source>
</evidence>
<dbReference type="SUPFAM" id="SSF52172">
    <property type="entry name" value="CheY-like"/>
    <property type="match status" value="1"/>
</dbReference>
<reference evidence="11" key="1">
    <citation type="submission" date="2016-06" db="EMBL/GenBank/DDBJ databases">
        <title>Draft genome sequence of Desulfoplanes formicivorans strain Pf12B.</title>
        <authorList>
            <person name="Watanabe M."/>
            <person name="Kojima H."/>
            <person name="Fukui M."/>
        </authorList>
    </citation>
    <scope>NUCLEOTIDE SEQUENCE [LARGE SCALE GENOMIC DNA]</scope>
    <source>
        <strain evidence="11">Pf12B</strain>
    </source>
</reference>
<keyword evidence="3" id="KW-0805">Transcription regulation</keyword>
<dbReference type="InterPro" id="IPR016032">
    <property type="entry name" value="Sig_transdc_resp-reg_C-effctor"/>
</dbReference>
<evidence type="ECO:0000259" key="9">
    <source>
        <dbReference type="PROSITE" id="PS51755"/>
    </source>
</evidence>
<keyword evidence="11" id="KW-1185">Reference proteome</keyword>
<dbReference type="CDD" id="cd00383">
    <property type="entry name" value="trans_reg_C"/>
    <property type="match status" value="1"/>
</dbReference>
<dbReference type="Proteomes" id="UP000095200">
    <property type="component" value="Unassembled WGS sequence"/>
</dbReference>
<dbReference type="Gene3D" id="6.10.250.690">
    <property type="match status" value="1"/>
</dbReference>
<feature type="domain" description="OmpR/PhoB-type" evidence="9">
    <location>
        <begin position="137"/>
        <end position="232"/>
    </location>
</feature>
<dbReference type="EMBL" id="BDFE01000004">
    <property type="protein sequence ID" value="GAU07475.1"/>
    <property type="molecule type" value="Genomic_DNA"/>
</dbReference>
<dbReference type="FunFam" id="3.40.50.2300:FF:000001">
    <property type="entry name" value="DNA-binding response regulator PhoB"/>
    <property type="match status" value="1"/>
</dbReference>
<dbReference type="Gene3D" id="1.10.10.10">
    <property type="entry name" value="Winged helix-like DNA-binding domain superfamily/Winged helix DNA-binding domain"/>
    <property type="match status" value="1"/>
</dbReference>
<evidence type="ECO:0000256" key="2">
    <source>
        <dbReference type="ARBA" id="ARBA00023012"/>
    </source>
</evidence>
<feature type="modified residue" description="4-aspartylphosphate" evidence="6">
    <location>
        <position position="60"/>
    </location>
</feature>
<sequence>MHPQPKSFVMRILIVEDEPDILNLLAFNLEHSGFETIKAVDGYEALEKIRRDIPDLILLDLMLPKLNGFEVCKKIRESPGLKHIPIIMLTAKGEESDTITGLELGADDYVTKPFSPKELVLRIKAILRRVKPAQKMVSQWKNKGVYINFETYEFRIHGEKQELTATEFKLIKELILNQGRPLTREYLLSKVWGYEFEGYARTVDTHIRRLRKKMGPCAPLLETVRGIGYRMQ</sequence>
<feature type="domain" description="Response regulatory" evidence="8">
    <location>
        <begin position="11"/>
        <end position="127"/>
    </location>
</feature>
<keyword evidence="5" id="KW-0804">Transcription</keyword>
<dbReference type="InterPro" id="IPR036388">
    <property type="entry name" value="WH-like_DNA-bd_sf"/>
</dbReference>
<dbReference type="InterPro" id="IPR039420">
    <property type="entry name" value="WalR-like"/>
</dbReference>
<dbReference type="Pfam" id="PF00486">
    <property type="entry name" value="Trans_reg_C"/>
    <property type="match status" value="1"/>
</dbReference>
<organism evidence="10 11">
    <name type="scientific">Desulfoplanes formicivorans</name>
    <dbReference type="NCBI Taxonomy" id="1592317"/>
    <lineage>
        <taxon>Bacteria</taxon>
        <taxon>Pseudomonadati</taxon>
        <taxon>Thermodesulfobacteriota</taxon>
        <taxon>Desulfovibrionia</taxon>
        <taxon>Desulfovibrionales</taxon>
        <taxon>Desulfoplanaceae</taxon>
        <taxon>Desulfoplanes</taxon>
    </lineage>
</organism>
<dbReference type="SMART" id="SM00448">
    <property type="entry name" value="REC"/>
    <property type="match status" value="1"/>
</dbReference>
<comment type="caution">
    <text evidence="10">The sequence shown here is derived from an EMBL/GenBank/DDBJ whole genome shotgun (WGS) entry which is preliminary data.</text>
</comment>
<dbReference type="GO" id="GO:0005829">
    <property type="term" value="C:cytosol"/>
    <property type="evidence" value="ECO:0007669"/>
    <property type="project" value="TreeGrafter"/>
</dbReference>
<dbReference type="PANTHER" id="PTHR48111:SF1">
    <property type="entry name" value="TWO-COMPONENT RESPONSE REGULATOR ORR33"/>
    <property type="match status" value="1"/>
</dbReference>
<evidence type="ECO:0000256" key="7">
    <source>
        <dbReference type="PROSITE-ProRule" id="PRU01091"/>
    </source>
</evidence>
<keyword evidence="4 7" id="KW-0238">DNA-binding</keyword>
<dbReference type="STRING" id="1592317.DPF_0159"/>
<dbReference type="SMART" id="SM00862">
    <property type="entry name" value="Trans_reg_C"/>
    <property type="match status" value="1"/>
</dbReference>
<feature type="DNA-binding region" description="OmpR/PhoB-type" evidence="7">
    <location>
        <begin position="137"/>
        <end position="232"/>
    </location>
</feature>